<dbReference type="GO" id="GO:0004497">
    <property type="term" value="F:monooxygenase activity"/>
    <property type="evidence" value="ECO:0007669"/>
    <property type="project" value="UniProtKB-KW"/>
</dbReference>
<evidence type="ECO:0000256" key="5">
    <source>
        <dbReference type="ARBA" id="ARBA00023002"/>
    </source>
</evidence>
<dbReference type="PANTHER" id="PTHR47944:SF5">
    <property type="entry name" value="CYTOCHROME P450 71A1-LIKE"/>
    <property type="match status" value="1"/>
</dbReference>
<feature type="transmembrane region" description="Helical" evidence="8">
    <location>
        <begin position="24"/>
        <end position="43"/>
    </location>
</feature>
<sequence length="123" mass="13871">MSLPLRPALAAGKYTSYNYLDMTWAPYGVIFFLVFTALSKLQVNGFGKPVLLREQLSRFSLSSLSRMVLGNKYFSESKCDLESSIITLDELQELLDQWFLHNGVINIGGLDTMVKFLGHARIC</sequence>
<dbReference type="EMBL" id="JBFOLK010000007">
    <property type="protein sequence ID" value="KAL2497463.1"/>
    <property type="molecule type" value="Genomic_DNA"/>
</dbReference>
<evidence type="ECO:0000256" key="3">
    <source>
        <dbReference type="ARBA" id="ARBA00022617"/>
    </source>
</evidence>
<dbReference type="PANTHER" id="PTHR47944">
    <property type="entry name" value="CYTOCHROME P450 98A9"/>
    <property type="match status" value="1"/>
</dbReference>
<keyword evidence="5" id="KW-0560">Oxidoreductase</keyword>
<keyword evidence="3" id="KW-0349">Heme</keyword>
<keyword evidence="8" id="KW-0812">Transmembrane</keyword>
<dbReference type="GO" id="GO:0046872">
    <property type="term" value="F:metal ion binding"/>
    <property type="evidence" value="ECO:0007669"/>
    <property type="project" value="UniProtKB-KW"/>
</dbReference>
<name>A0ABD1S9N3_9LAMI</name>
<keyword evidence="4" id="KW-0479">Metal-binding</keyword>
<evidence type="ECO:0000313" key="10">
    <source>
        <dbReference type="Proteomes" id="UP001604336"/>
    </source>
</evidence>
<proteinExistence type="inferred from homology"/>
<evidence type="ECO:0000256" key="2">
    <source>
        <dbReference type="ARBA" id="ARBA00010617"/>
    </source>
</evidence>
<keyword evidence="10" id="KW-1185">Reference proteome</keyword>
<evidence type="ECO:0000256" key="8">
    <source>
        <dbReference type="SAM" id="Phobius"/>
    </source>
</evidence>
<organism evidence="9 10">
    <name type="scientific">Abeliophyllum distichum</name>
    <dbReference type="NCBI Taxonomy" id="126358"/>
    <lineage>
        <taxon>Eukaryota</taxon>
        <taxon>Viridiplantae</taxon>
        <taxon>Streptophyta</taxon>
        <taxon>Embryophyta</taxon>
        <taxon>Tracheophyta</taxon>
        <taxon>Spermatophyta</taxon>
        <taxon>Magnoliopsida</taxon>
        <taxon>eudicotyledons</taxon>
        <taxon>Gunneridae</taxon>
        <taxon>Pentapetalae</taxon>
        <taxon>asterids</taxon>
        <taxon>lamiids</taxon>
        <taxon>Lamiales</taxon>
        <taxon>Oleaceae</taxon>
        <taxon>Forsythieae</taxon>
        <taxon>Abeliophyllum</taxon>
    </lineage>
</organism>
<reference evidence="10" key="1">
    <citation type="submission" date="2024-07" db="EMBL/GenBank/DDBJ databases">
        <title>Two chromosome-level genome assemblies of Korean endemic species Abeliophyllum distichum and Forsythia ovata (Oleaceae).</title>
        <authorList>
            <person name="Jang H."/>
        </authorList>
    </citation>
    <scope>NUCLEOTIDE SEQUENCE [LARGE SCALE GENOMIC DNA]</scope>
</reference>
<evidence type="ECO:0000256" key="1">
    <source>
        <dbReference type="ARBA" id="ARBA00001971"/>
    </source>
</evidence>
<evidence type="ECO:0000256" key="7">
    <source>
        <dbReference type="ARBA" id="ARBA00023033"/>
    </source>
</evidence>
<accession>A0ABD1S9N3</accession>
<evidence type="ECO:0000256" key="6">
    <source>
        <dbReference type="ARBA" id="ARBA00023004"/>
    </source>
</evidence>
<keyword evidence="7" id="KW-0503">Monooxygenase</keyword>
<evidence type="ECO:0000256" key="4">
    <source>
        <dbReference type="ARBA" id="ARBA00022723"/>
    </source>
</evidence>
<protein>
    <submittedName>
        <fullName evidence="9">Flavonoid 3'-hydroxylase</fullName>
    </submittedName>
</protein>
<dbReference type="AlphaFoldDB" id="A0ABD1S9N3"/>
<comment type="caution">
    <text evidence="9">The sequence shown here is derived from an EMBL/GenBank/DDBJ whole genome shotgun (WGS) entry which is preliminary data.</text>
</comment>
<keyword evidence="8" id="KW-1133">Transmembrane helix</keyword>
<comment type="similarity">
    <text evidence="2">Belongs to the cytochrome P450 family.</text>
</comment>
<dbReference type="Proteomes" id="UP001604336">
    <property type="component" value="Unassembled WGS sequence"/>
</dbReference>
<keyword evidence="6" id="KW-0408">Iron</keyword>
<evidence type="ECO:0000313" key="9">
    <source>
        <dbReference type="EMBL" id="KAL2497463.1"/>
    </source>
</evidence>
<gene>
    <name evidence="9" type="ORF">Adt_23013</name>
</gene>
<keyword evidence="8" id="KW-0472">Membrane</keyword>
<comment type="cofactor">
    <cofactor evidence="1">
        <name>heme</name>
        <dbReference type="ChEBI" id="CHEBI:30413"/>
    </cofactor>
</comment>